<name>A0ABN0RPW0_9FLAO</name>
<evidence type="ECO:0000313" key="1">
    <source>
        <dbReference type="EMBL" id="EWH13920.1"/>
    </source>
</evidence>
<dbReference type="Proteomes" id="UP000019275">
    <property type="component" value="Unassembled WGS sequence"/>
</dbReference>
<protein>
    <submittedName>
        <fullName evidence="1">Uncharacterized protein</fullName>
    </submittedName>
</protein>
<accession>A0ABN0RPW0</accession>
<proteinExistence type="predicted"/>
<gene>
    <name evidence="1" type="ORF">KLA_07707</name>
</gene>
<dbReference type="EMBL" id="ARZX01000007">
    <property type="protein sequence ID" value="EWH13920.1"/>
    <property type="molecule type" value="Genomic_DNA"/>
</dbReference>
<dbReference type="RefSeq" id="WP_013621285.1">
    <property type="nucleotide sequence ID" value="NZ_ARZX01000007.1"/>
</dbReference>
<reference evidence="1 2" key="1">
    <citation type="journal article" date="2014" name="Genome Announc.">
        <title>Draft Genome Sequence of the Carrageenan-Degrading Bacterium Cellulophaga sp. Strain KL-A, Isolated from Decaying Marine Algae.</title>
        <authorList>
            <person name="Shan D."/>
            <person name="Ying J."/>
            <person name="Li X."/>
            <person name="Gao Z."/>
            <person name="Wei G."/>
            <person name="Shao Z."/>
        </authorList>
    </citation>
    <scope>NUCLEOTIDE SEQUENCE [LARGE SCALE GENOMIC DNA]</scope>
    <source>
        <strain evidence="1 2">KL-A</strain>
    </source>
</reference>
<evidence type="ECO:0000313" key="2">
    <source>
        <dbReference type="Proteomes" id="UP000019275"/>
    </source>
</evidence>
<organism evidence="1 2">
    <name type="scientific">Cellulophaga geojensis KL-A</name>
    <dbReference type="NCBI Taxonomy" id="1328323"/>
    <lineage>
        <taxon>Bacteria</taxon>
        <taxon>Pseudomonadati</taxon>
        <taxon>Bacteroidota</taxon>
        <taxon>Flavobacteriia</taxon>
        <taxon>Flavobacteriales</taxon>
        <taxon>Flavobacteriaceae</taxon>
        <taxon>Cellulophaga</taxon>
    </lineage>
</organism>
<comment type="caution">
    <text evidence="1">The sequence shown here is derived from an EMBL/GenBank/DDBJ whole genome shotgun (WGS) entry which is preliminary data.</text>
</comment>
<sequence>MKTQIALFSLILLSLGGSEYTNNYNLQTPIANQANYKPSKTNVLPNNDKTNSIVKSQNLWKNIKAKDTVKEKENYKILKSNPALKYSIRKIGQGNRVIFSVNNGLRKLPDLIYNQSSGIYTETNRNKQGFDNVIFPFKCSLSTSVNFNENPFNNIGELLNDFEIEINEPGLWEVSFRN</sequence>
<keyword evidence="2" id="KW-1185">Reference proteome</keyword>